<protein>
    <submittedName>
        <fullName evidence="2">Uncharacterized protein</fullName>
    </submittedName>
</protein>
<organism evidence="2 3">
    <name type="scientific">Salix suchowensis</name>
    <dbReference type="NCBI Taxonomy" id="1278906"/>
    <lineage>
        <taxon>Eukaryota</taxon>
        <taxon>Viridiplantae</taxon>
        <taxon>Streptophyta</taxon>
        <taxon>Embryophyta</taxon>
        <taxon>Tracheophyta</taxon>
        <taxon>Spermatophyta</taxon>
        <taxon>Magnoliopsida</taxon>
        <taxon>eudicotyledons</taxon>
        <taxon>Gunneridae</taxon>
        <taxon>Pentapetalae</taxon>
        <taxon>rosids</taxon>
        <taxon>fabids</taxon>
        <taxon>Malpighiales</taxon>
        <taxon>Salicaceae</taxon>
        <taxon>Saliceae</taxon>
        <taxon>Salix</taxon>
    </lineage>
</organism>
<proteinExistence type="predicted"/>
<dbReference type="PANTHER" id="PTHR31451">
    <property type="match status" value="1"/>
</dbReference>
<dbReference type="Proteomes" id="UP001141253">
    <property type="component" value="Chromosome 16"/>
</dbReference>
<keyword evidence="3" id="KW-1185">Reference proteome</keyword>
<dbReference type="InterPro" id="IPR045053">
    <property type="entry name" value="MAN-like"/>
</dbReference>
<dbReference type="PANTHER" id="PTHR31451:SF51">
    <property type="entry name" value="MANNAN ENDO-1,4-BETA-MANNOSIDASE 6"/>
    <property type="match status" value="1"/>
</dbReference>
<reference evidence="2" key="2">
    <citation type="journal article" date="2023" name="Int. J. Mol. Sci.">
        <title>De Novo Assembly and Annotation of 11 Diverse Shrub Willow (Salix) Genomes Reveals Novel Gene Organization in Sex-Linked Regions.</title>
        <authorList>
            <person name="Hyden B."/>
            <person name="Feng K."/>
            <person name="Yates T.B."/>
            <person name="Jawdy S."/>
            <person name="Cereghino C."/>
            <person name="Smart L.B."/>
            <person name="Muchero W."/>
        </authorList>
    </citation>
    <scope>NUCLEOTIDE SEQUENCE</scope>
    <source>
        <tissue evidence="2">Shoot tip</tissue>
    </source>
</reference>
<feature type="chain" id="PRO_5047249180" evidence="1">
    <location>
        <begin position="19"/>
        <end position="68"/>
    </location>
</feature>
<reference evidence="2" key="1">
    <citation type="submission" date="2022-10" db="EMBL/GenBank/DDBJ databases">
        <authorList>
            <person name="Hyden B.L."/>
            <person name="Feng K."/>
            <person name="Yates T."/>
            <person name="Jawdy S."/>
            <person name="Smart L.B."/>
            <person name="Muchero W."/>
        </authorList>
    </citation>
    <scope>NUCLEOTIDE SEQUENCE</scope>
    <source>
        <tissue evidence="2">Shoot tip</tissue>
    </source>
</reference>
<dbReference type="Gene3D" id="3.20.20.80">
    <property type="entry name" value="Glycosidases"/>
    <property type="match status" value="1"/>
</dbReference>
<sequence length="68" mass="7546">MVMVLMLCRSLLVSSTKGSSKYVKWAKEAGVKVSSLDDSFFTNPVIKNYFKACIKAVVKRKNSLSGVR</sequence>
<gene>
    <name evidence="2" type="ORF">OIU77_018191</name>
</gene>
<keyword evidence="1" id="KW-0732">Signal</keyword>
<evidence type="ECO:0000313" key="2">
    <source>
        <dbReference type="EMBL" id="KAJ6304476.1"/>
    </source>
</evidence>
<accession>A0ABQ8ZRZ5</accession>
<feature type="signal peptide" evidence="1">
    <location>
        <begin position="1"/>
        <end position="18"/>
    </location>
</feature>
<evidence type="ECO:0000313" key="3">
    <source>
        <dbReference type="Proteomes" id="UP001141253"/>
    </source>
</evidence>
<comment type="caution">
    <text evidence="2">The sequence shown here is derived from an EMBL/GenBank/DDBJ whole genome shotgun (WGS) entry which is preliminary data.</text>
</comment>
<dbReference type="EMBL" id="JAPFFI010000027">
    <property type="protein sequence ID" value="KAJ6304476.1"/>
    <property type="molecule type" value="Genomic_DNA"/>
</dbReference>
<name>A0ABQ8ZRZ5_9ROSI</name>
<evidence type="ECO:0000256" key="1">
    <source>
        <dbReference type="SAM" id="SignalP"/>
    </source>
</evidence>